<feature type="transmembrane region" description="Helical" evidence="1">
    <location>
        <begin position="214"/>
        <end position="236"/>
    </location>
</feature>
<feature type="transmembrane region" description="Helical" evidence="1">
    <location>
        <begin position="138"/>
        <end position="163"/>
    </location>
</feature>
<dbReference type="Pfam" id="PF22564">
    <property type="entry name" value="HAAS"/>
    <property type="match status" value="1"/>
</dbReference>
<proteinExistence type="predicted"/>
<evidence type="ECO:0008006" key="4">
    <source>
        <dbReference type="Google" id="ProtNLM"/>
    </source>
</evidence>
<feature type="transmembrane region" description="Helical" evidence="1">
    <location>
        <begin position="82"/>
        <end position="99"/>
    </location>
</feature>
<dbReference type="EMBL" id="CABWIH010000043">
    <property type="protein sequence ID" value="VWL99395.1"/>
    <property type="molecule type" value="Genomic_DNA"/>
</dbReference>
<keyword evidence="1" id="KW-0812">Transmembrane</keyword>
<keyword evidence="1" id="KW-0472">Membrane</keyword>
<gene>
    <name evidence="2" type="ORF">LMKDKBCB_02092</name>
</gene>
<reference evidence="2 3" key="1">
    <citation type="submission" date="2019-10" db="EMBL/GenBank/DDBJ databases">
        <authorList>
            <person name="Wolf R A."/>
        </authorList>
    </citation>
    <scope>NUCLEOTIDE SEQUENCE [LARGE SCALE GENOMIC DNA]</scope>
    <source>
        <strain evidence="2">Collinsella_aerofaciens_AK_138A</strain>
    </source>
</reference>
<dbReference type="RefSeq" id="WP_156063775.1">
    <property type="nucleotide sequence ID" value="NZ_CABWIH010000043.1"/>
</dbReference>
<organism evidence="2 3">
    <name type="scientific">Collinsella aerofaciens</name>
    <dbReference type="NCBI Taxonomy" id="74426"/>
    <lineage>
        <taxon>Bacteria</taxon>
        <taxon>Bacillati</taxon>
        <taxon>Actinomycetota</taxon>
        <taxon>Coriobacteriia</taxon>
        <taxon>Coriobacteriales</taxon>
        <taxon>Coriobacteriaceae</taxon>
        <taxon>Collinsella</taxon>
    </lineage>
</organism>
<keyword evidence="1" id="KW-1133">Transmembrane helix</keyword>
<dbReference type="AlphaFoldDB" id="A0A5K1J7S8"/>
<evidence type="ECO:0000313" key="3">
    <source>
        <dbReference type="Proteomes" id="UP000330807"/>
    </source>
</evidence>
<evidence type="ECO:0000313" key="2">
    <source>
        <dbReference type="EMBL" id="VWL99395.1"/>
    </source>
</evidence>
<sequence>MTKDEYLSELRAGLAAFSKDEVDRAVSFYEEMVDDRVEAGVSEEEAVGSLEPPAEAAARIISEMPAVPRVAARLRSPKTPRSWFVAFVVAAVIGSPVWIPLTLGVIMAVIGCFIGLFGLLVAVWAIAASMLLGAPIGLLYLVAGVKAGSVAGALMGLGCGVAVAGVGVFGIHLAVAASKLLVRAIVWCARAVASPFVRSEVPRWEWGSMHPTWNLVHLVAAVMIGAGLVLGLAGWGCTGFDSALASFEMARTTASANEFTNPLGLQLFYAGAEPDNLRS</sequence>
<name>A0A5K1J7S8_9ACTN</name>
<evidence type="ECO:0000256" key="1">
    <source>
        <dbReference type="SAM" id="Phobius"/>
    </source>
</evidence>
<dbReference type="Proteomes" id="UP000330807">
    <property type="component" value="Unassembled WGS sequence"/>
</dbReference>
<accession>A0A5K1J7S8</accession>
<protein>
    <recommendedName>
        <fullName evidence="4">DUF1700 domain-containing protein</fullName>
    </recommendedName>
</protein>